<sequence length="486" mass="56172">MSDTAEREKWNILVITSDEHNAKIMGCANHPIIRTPGLDRLASEGTLFSKAYCAYPICAPTRQSFITGQYPMEHGQLSNAHVFDKRNQTWAHHFKEHGYTTASIGKMHTNHESYDYGYDYRYSTEDISEEIKAQRAANPPQFDPDDKLIFDSMTDKRSGEKQSSRLHGKVVNDESLETDAIMLKEAVQYLKAHQSDKFFLHVSFVQPHWYWNTPKEYYYMYDPAKIDLPESVPSELERNAVVYKMAEQAGWFQNTEKMNRLARARYYSSISWMDHNVNQLLNTLDELELTENTLVVYFSDHGDMAGEKGLWLKNQMYDSSARIPLIIRMPGIVPAGEVNDKLINHVDLFPTLAGLTGTQDHLSNHISGDDLSSYVTYSDNKNEDQTGKQFTFSVQGLKSVDSIPMQVMARSARWKFIQYNLEEPEQRYVLYDMNNDPDETENLAYEVSLQSVVQDHIKAIDEFLYRLRKPRYEVKLKKDAFLQSGH</sequence>
<evidence type="ECO:0000256" key="1">
    <source>
        <dbReference type="ARBA" id="ARBA00008779"/>
    </source>
</evidence>
<comment type="similarity">
    <text evidence="1">Belongs to the sulfatase family.</text>
</comment>
<reference evidence="5" key="1">
    <citation type="submission" date="2022-01" db="EMBL/GenBank/DDBJ databases">
        <authorList>
            <person name="Criscuolo A."/>
        </authorList>
    </citation>
    <scope>NUCLEOTIDE SEQUENCE</scope>
    <source>
        <strain evidence="5">CIP111891</strain>
    </source>
</reference>
<feature type="domain" description="Sulfatase N-terminal" evidence="4">
    <location>
        <begin position="11"/>
        <end position="357"/>
    </location>
</feature>
<organism evidence="5 6">
    <name type="scientific">Paenibacillus allorhizoplanae</name>
    <dbReference type="NCBI Taxonomy" id="2905648"/>
    <lineage>
        <taxon>Bacteria</taxon>
        <taxon>Bacillati</taxon>
        <taxon>Bacillota</taxon>
        <taxon>Bacilli</taxon>
        <taxon>Bacillales</taxon>
        <taxon>Paenibacillaceae</taxon>
        <taxon>Paenibacillus</taxon>
    </lineage>
</organism>
<evidence type="ECO:0000313" key="6">
    <source>
        <dbReference type="Proteomes" id="UP000838821"/>
    </source>
</evidence>
<evidence type="ECO:0000256" key="2">
    <source>
        <dbReference type="ARBA" id="ARBA00022723"/>
    </source>
</evidence>
<dbReference type="EMBL" id="CAKMMW010000015">
    <property type="protein sequence ID" value="CAH1217020.1"/>
    <property type="molecule type" value="Genomic_DNA"/>
</dbReference>
<dbReference type="InterPro" id="IPR024607">
    <property type="entry name" value="Sulfatase_CS"/>
</dbReference>
<comment type="caution">
    <text evidence="5">The sequence shown here is derived from an EMBL/GenBank/DDBJ whole genome shotgun (WGS) entry which is preliminary data.</text>
</comment>
<dbReference type="RefSeq" id="WP_236290695.1">
    <property type="nucleotide sequence ID" value="NZ_CAKMMW010000015.1"/>
</dbReference>
<evidence type="ECO:0000313" key="5">
    <source>
        <dbReference type="EMBL" id="CAH1217020.1"/>
    </source>
</evidence>
<keyword evidence="6" id="KW-1185">Reference proteome</keyword>
<dbReference type="SUPFAM" id="SSF53649">
    <property type="entry name" value="Alkaline phosphatase-like"/>
    <property type="match status" value="1"/>
</dbReference>
<evidence type="ECO:0000256" key="3">
    <source>
        <dbReference type="ARBA" id="ARBA00022801"/>
    </source>
</evidence>
<keyword evidence="3 5" id="KW-0378">Hydrolase</keyword>
<dbReference type="InterPro" id="IPR000917">
    <property type="entry name" value="Sulfatase_N"/>
</dbReference>
<dbReference type="PROSITE" id="PS00149">
    <property type="entry name" value="SULFATASE_2"/>
    <property type="match status" value="1"/>
</dbReference>
<accession>A0ABM9CMA9</accession>
<dbReference type="EC" id="3.1.6.6" evidence="5"/>
<keyword evidence="2" id="KW-0479">Metal-binding</keyword>
<dbReference type="Gene3D" id="3.40.720.10">
    <property type="entry name" value="Alkaline Phosphatase, subunit A"/>
    <property type="match status" value="1"/>
</dbReference>
<dbReference type="GO" id="GO:0047753">
    <property type="term" value="F:choline-sulfatase activity"/>
    <property type="evidence" value="ECO:0007669"/>
    <property type="project" value="UniProtKB-EC"/>
</dbReference>
<dbReference type="PANTHER" id="PTHR45953:SF1">
    <property type="entry name" value="IDURONATE 2-SULFATASE"/>
    <property type="match status" value="1"/>
</dbReference>
<dbReference type="InterPro" id="IPR017850">
    <property type="entry name" value="Alkaline_phosphatase_core_sf"/>
</dbReference>
<gene>
    <name evidence="5" type="primary">betC_1</name>
    <name evidence="5" type="ORF">PAECIP111891_04533</name>
</gene>
<name>A0ABM9CMA9_9BACL</name>
<protein>
    <submittedName>
        <fullName evidence="5">Choline-sulfatase</fullName>
        <ecNumber evidence="5">3.1.6.6</ecNumber>
    </submittedName>
</protein>
<evidence type="ECO:0000259" key="4">
    <source>
        <dbReference type="Pfam" id="PF00884"/>
    </source>
</evidence>
<dbReference type="Pfam" id="PF00884">
    <property type="entry name" value="Sulfatase"/>
    <property type="match status" value="1"/>
</dbReference>
<proteinExistence type="inferred from homology"/>
<dbReference type="Proteomes" id="UP000838821">
    <property type="component" value="Unassembled WGS sequence"/>
</dbReference>
<dbReference type="PANTHER" id="PTHR45953">
    <property type="entry name" value="IDURONATE 2-SULFATASE"/>
    <property type="match status" value="1"/>
</dbReference>
<dbReference type="PROSITE" id="PS00523">
    <property type="entry name" value="SULFATASE_1"/>
    <property type="match status" value="1"/>
</dbReference>